<keyword evidence="1" id="KW-0472">Membrane</keyword>
<evidence type="ECO:0000256" key="1">
    <source>
        <dbReference type="SAM" id="Phobius"/>
    </source>
</evidence>
<protein>
    <submittedName>
        <fullName evidence="2">Uncharacterized protein</fullName>
    </submittedName>
</protein>
<evidence type="ECO:0000313" key="3">
    <source>
        <dbReference type="Proteomes" id="UP001362999"/>
    </source>
</evidence>
<dbReference type="EMBL" id="JAWWNJ010000133">
    <property type="protein sequence ID" value="KAK6984911.1"/>
    <property type="molecule type" value="Genomic_DNA"/>
</dbReference>
<organism evidence="2 3">
    <name type="scientific">Favolaschia claudopus</name>
    <dbReference type="NCBI Taxonomy" id="2862362"/>
    <lineage>
        <taxon>Eukaryota</taxon>
        <taxon>Fungi</taxon>
        <taxon>Dikarya</taxon>
        <taxon>Basidiomycota</taxon>
        <taxon>Agaricomycotina</taxon>
        <taxon>Agaricomycetes</taxon>
        <taxon>Agaricomycetidae</taxon>
        <taxon>Agaricales</taxon>
        <taxon>Marasmiineae</taxon>
        <taxon>Mycenaceae</taxon>
        <taxon>Favolaschia</taxon>
    </lineage>
</organism>
<feature type="transmembrane region" description="Helical" evidence="1">
    <location>
        <begin position="133"/>
        <end position="158"/>
    </location>
</feature>
<keyword evidence="3" id="KW-1185">Reference proteome</keyword>
<name>A0AAV9ZKW4_9AGAR</name>
<dbReference type="Proteomes" id="UP001362999">
    <property type="component" value="Unassembled WGS sequence"/>
</dbReference>
<gene>
    <name evidence="2" type="ORF">R3P38DRAFT_3450810</name>
</gene>
<proteinExistence type="predicted"/>
<accession>A0AAV9ZKW4</accession>
<evidence type="ECO:0000313" key="2">
    <source>
        <dbReference type="EMBL" id="KAK6984911.1"/>
    </source>
</evidence>
<reference evidence="2 3" key="1">
    <citation type="journal article" date="2024" name="J Genomics">
        <title>Draft genome sequencing and assembly of Favolaschia claudopus CIRM-BRFM 2984 isolated from oak limbs.</title>
        <authorList>
            <person name="Navarro D."/>
            <person name="Drula E."/>
            <person name="Chaduli D."/>
            <person name="Cazenave R."/>
            <person name="Ahrendt S."/>
            <person name="Wang J."/>
            <person name="Lipzen A."/>
            <person name="Daum C."/>
            <person name="Barry K."/>
            <person name="Grigoriev I.V."/>
            <person name="Favel A."/>
            <person name="Rosso M.N."/>
            <person name="Martin F."/>
        </authorList>
    </citation>
    <scope>NUCLEOTIDE SEQUENCE [LARGE SCALE GENOMIC DNA]</scope>
    <source>
        <strain evidence="2 3">CIRM-BRFM 2984</strain>
    </source>
</reference>
<sequence length="326" mass="34892">MTRAMGGYYLCGLADKHLLVKAPEFSSPSVHSPAIPPLLTTTTTRSSSSPVRKAAATLWNHTTTVDVSELRPPAINLSPADVQETSASGMEEEEEGNTAPVVARVDELDKIVSLLAFSALLHLIALQRSRRRVAIGLLWLSGAVFVLVGGGCVAHHVFNKVDNSPSSIYHPHLSLILDPDSDVSAATPPHRHLPCAPLPALPAPTPPFPAHPLPRLFFLSPSTTLAQHQHHGWPPPAPRPTVLHLTHHALTDCCGETVFVPLQEGHRHVVRRGCEYGAGGVPGVGGEWKVRHLGSNGGWGRRMKTGDGGWGHNEGVRLIRAHARAG</sequence>
<comment type="caution">
    <text evidence="2">The sequence shown here is derived from an EMBL/GenBank/DDBJ whole genome shotgun (WGS) entry which is preliminary data.</text>
</comment>
<keyword evidence="1" id="KW-1133">Transmembrane helix</keyword>
<keyword evidence="1" id="KW-0812">Transmembrane</keyword>
<dbReference type="AlphaFoldDB" id="A0AAV9ZKW4"/>